<feature type="compositionally biased region" description="Basic and acidic residues" evidence="1">
    <location>
        <begin position="401"/>
        <end position="412"/>
    </location>
</feature>
<dbReference type="InterPro" id="IPR038279">
    <property type="entry name" value="Ndc10_dom2_sf"/>
</dbReference>
<proteinExistence type="predicted"/>
<dbReference type="InterPro" id="IPR031872">
    <property type="entry name" value="NDC10_II"/>
</dbReference>
<accession>A0ABQ0KZM4</accession>
<feature type="region of interest" description="Disordered" evidence="1">
    <location>
        <begin position="388"/>
        <end position="412"/>
    </location>
</feature>
<evidence type="ECO:0000259" key="3">
    <source>
        <dbReference type="Pfam" id="PF16787"/>
    </source>
</evidence>
<dbReference type="SUPFAM" id="SSF103473">
    <property type="entry name" value="MFS general substrate transporter"/>
    <property type="match status" value="1"/>
</dbReference>
<protein>
    <recommendedName>
        <fullName evidence="3">Ndc10 domain-containing protein</fullName>
    </recommendedName>
</protein>
<gene>
    <name evidence="4" type="ORF">MCHLO_01906</name>
</gene>
<keyword evidence="5" id="KW-1185">Reference proteome</keyword>
<feature type="transmembrane region" description="Helical" evidence="2">
    <location>
        <begin position="113"/>
        <end position="135"/>
    </location>
</feature>
<keyword evidence="2" id="KW-1133">Transmembrane helix</keyword>
<sequence>MNPLHPDPAASRYVHDAASTSIPRRSESSRPASSLSQVYFGFAVAQYLGRYSAQKIMAITIFMRGLSVVTMTQYTNFKTVMINRFVLGVFEASVSPVFMIMTEDMGFSRTKTTLLTAVGNIILVVALVLGGLHTLNVPNARLLAETTANLICVVAAAMMGVFLLVKQSQAPFYKDANAGLLAEGTDESAKGKTVDELSSEECRWVGKPTQCDGDGNPTTRRRRCTHVFLFGVFVPSTSSRFAVKAPRTPSRLCAACPARQGNNPHTNPAPITHKLARIHPTLTAATPTDTSRSEHMMVLEVKAWRTMGPPSALASKALKFRTGTTKHTTLPLPPTIPIAPFCFDAMNNVVEYSPSPLSNPPSSVAPASESFVPPMTEEELARATKAAEDELNARSHRVRQSKADEDNKEKETAAKYRRYHESYRQWFDADQAALVAANPGTVALPALPITVAKVVVFLEYETTRPQKRTCDGIESTSTCGVSNLKLAISALEHYRFDQEHHYTTIPEAQKPLRADKRIKEIEKAAAHKETERTKKAETLKASGTRADIYTDAQHRLIASSFLQAKGPRNIWIAMRDRAMHLTQSSIAFRGDSSHALLWSDLFHCDLPVPAKGLDAKIATLAVLADQAKHNQTGRVDEHGAIRHRLVELCSVGAIALLFFAYFHVLGAPVPNFEPDFNDPDYGDYGRREWYALYLFSTSKDCKKAMSYANHRDRVKRSFEANDVDITKVTHAGRGFTAKTAREYGASADEVKALGGWSDSGSFRPCYDWVISVEAALGSAMFDARNPAAHFLARETLETPQATIDAIFPFAEEQPRHFLSLLIWLRTVLVQDCALLYLMHPNASIFEYPPFNTREFRDFAATAAGRIEQVEQEVALALRNLPQQMAQTLNASMSQVFLEQQRLRELVDTRLQHPALSSLPLNVVSHVSHNSEPPSKRRRVGQLVSPPSLESLSPSSTASASAPIPSPPSFSIPDFGADNSLPTNNSNIPALMNFDFSSSSLNSFGVDAAIELQLAGFGPDPFDNSYNWSIDLPTSNGGFEFGPGLSPNTEPAPVVPVMHPAVAATQTPSSTPPVAVPVTAVPVATPSPAIAAPVTPIAPLLGSALSAPTLVDAQRSEWTRLAAKFTDARLRRMSGWE</sequence>
<dbReference type="Gene3D" id="1.10.443.20">
    <property type="entry name" value="Centromere DNA-binding protein complex CBF3 subunit, domain 2"/>
    <property type="match status" value="1"/>
</dbReference>
<evidence type="ECO:0000256" key="2">
    <source>
        <dbReference type="SAM" id="Phobius"/>
    </source>
</evidence>
<organism evidence="4 5">
    <name type="scientific">Mycena chlorophos</name>
    <name type="common">Agaric fungus</name>
    <name type="synonym">Agaricus chlorophos</name>
    <dbReference type="NCBI Taxonomy" id="658473"/>
    <lineage>
        <taxon>Eukaryota</taxon>
        <taxon>Fungi</taxon>
        <taxon>Dikarya</taxon>
        <taxon>Basidiomycota</taxon>
        <taxon>Agaricomycotina</taxon>
        <taxon>Agaricomycetes</taxon>
        <taxon>Agaricomycetidae</taxon>
        <taxon>Agaricales</taxon>
        <taxon>Marasmiineae</taxon>
        <taxon>Mycenaceae</taxon>
        <taxon>Mycena</taxon>
    </lineage>
</organism>
<dbReference type="Proteomes" id="UP000815677">
    <property type="component" value="Unassembled WGS sequence"/>
</dbReference>
<dbReference type="InterPro" id="IPR036259">
    <property type="entry name" value="MFS_trans_sf"/>
</dbReference>
<evidence type="ECO:0000313" key="5">
    <source>
        <dbReference type="Proteomes" id="UP000815677"/>
    </source>
</evidence>
<evidence type="ECO:0000256" key="1">
    <source>
        <dbReference type="SAM" id="MobiDB-lite"/>
    </source>
</evidence>
<evidence type="ECO:0000313" key="4">
    <source>
        <dbReference type="EMBL" id="GAT44268.1"/>
    </source>
</evidence>
<keyword evidence="2" id="KW-0472">Membrane</keyword>
<feature type="transmembrane region" description="Helical" evidence="2">
    <location>
        <begin position="147"/>
        <end position="165"/>
    </location>
</feature>
<keyword evidence="2" id="KW-0812">Transmembrane</keyword>
<feature type="transmembrane region" description="Helical" evidence="2">
    <location>
        <begin position="81"/>
        <end position="101"/>
    </location>
</feature>
<reference evidence="4" key="1">
    <citation type="submission" date="2014-09" db="EMBL/GenBank/DDBJ databases">
        <title>Genome sequence of the luminous mushroom Mycena chlorophos for searching fungal bioluminescence genes.</title>
        <authorList>
            <person name="Tanaka Y."/>
            <person name="Kasuga D."/>
            <person name="Oba Y."/>
            <person name="Hase S."/>
            <person name="Sato K."/>
            <person name="Oba Y."/>
            <person name="Sakakibara Y."/>
        </authorList>
    </citation>
    <scope>NUCLEOTIDE SEQUENCE</scope>
</reference>
<dbReference type="EMBL" id="DF839640">
    <property type="protein sequence ID" value="GAT44268.1"/>
    <property type="molecule type" value="Genomic_DNA"/>
</dbReference>
<feature type="region of interest" description="Disordered" evidence="1">
    <location>
        <begin position="1"/>
        <end position="29"/>
    </location>
</feature>
<name>A0ABQ0KZM4_MYCCL</name>
<feature type="compositionally biased region" description="Low complexity" evidence="1">
    <location>
        <begin position="19"/>
        <end position="29"/>
    </location>
</feature>
<feature type="domain" description="Ndc10" evidence="3">
    <location>
        <begin position="593"/>
        <end position="855"/>
    </location>
</feature>
<feature type="compositionally biased region" description="Low complexity" evidence="1">
    <location>
        <begin position="944"/>
        <end position="962"/>
    </location>
</feature>
<dbReference type="Pfam" id="PF16787">
    <property type="entry name" value="NDC10_II"/>
    <property type="match status" value="1"/>
</dbReference>
<feature type="region of interest" description="Disordered" evidence="1">
    <location>
        <begin position="926"/>
        <end position="977"/>
    </location>
</feature>